<evidence type="ECO:0000313" key="4">
    <source>
        <dbReference type="Proteomes" id="UP001214638"/>
    </source>
</evidence>
<name>A0AAD9PIS8_9APIC</name>
<dbReference type="GO" id="GO:0016020">
    <property type="term" value="C:membrane"/>
    <property type="evidence" value="ECO:0007669"/>
    <property type="project" value="InterPro"/>
</dbReference>
<protein>
    <submittedName>
        <fullName evidence="3">Bifunctional SNARE/Target SNARE coiled-coil homology domain</fullName>
    </submittedName>
</protein>
<comment type="caution">
    <text evidence="3">The sequence shown here is derived from an EMBL/GenBank/DDBJ whole genome shotgun (WGS) entry which is preliminary data.</text>
</comment>
<gene>
    <name evidence="3" type="ORF">BdWA1_003156</name>
</gene>
<dbReference type="Gene3D" id="1.20.58.70">
    <property type="match status" value="1"/>
</dbReference>
<dbReference type="SUPFAM" id="SSF47661">
    <property type="entry name" value="t-snare proteins"/>
    <property type="match status" value="1"/>
</dbReference>
<feature type="region of interest" description="Disordered" evidence="1">
    <location>
        <begin position="1"/>
        <end position="27"/>
    </location>
</feature>
<evidence type="ECO:0000313" key="3">
    <source>
        <dbReference type="EMBL" id="KAK2195480.1"/>
    </source>
</evidence>
<dbReference type="PROSITE" id="PS50192">
    <property type="entry name" value="T_SNARE"/>
    <property type="match status" value="1"/>
</dbReference>
<dbReference type="CDD" id="cd15840">
    <property type="entry name" value="SNARE_Qa"/>
    <property type="match status" value="1"/>
</dbReference>
<organism evidence="3 4">
    <name type="scientific">Babesia duncani</name>
    <dbReference type="NCBI Taxonomy" id="323732"/>
    <lineage>
        <taxon>Eukaryota</taxon>
        <taxon>Sar</taxon>
        <taxon>Alveolata</taxon>
        <taxon>Apicomplexa</taxon>
        <taxon>Aconoidasida</taxon>
        <taxon>Piroplasmida</taxon>
        <taxon>Babesiidae</taxon>
        <taxon>Babesia</taxon>
    </lineage>
</organism>
<dbReference type="GO" id="GO:0016192">
    <property type="term" value="P:vesicle-mediated transport"/>
    <property type="evidence" value="ECO:0007669"/>
    <property type="project" value="InterPro"/>
</dbReference>
<dbReference type="EMBL" id="JALLKP010000004">
    <property type="protein sequence ID" value="KAK2195480.1"/>
    <property type="molecule type" value="Genomic_DNA"/>
</dbReference>
<feature type="domain" description="T-SNARE coiled-coil homology" evidence="2">
    <location>
        <begin position="54"/>
        <end position="116"/>
    </location>
</feature>
<dbReference type="InterPro" id="IPR010989">
    <property type="entry name" value="SNARE"/>
</dbReference>
<feature type="compositionally biased region" description="Polar residues" evidence="1">
    <location>
        <begin position="1"/>
        <end position="22"/>
    </location>
</feature>
<dbReference type="InterPro" id="IPR000727">
    <property type="entry name" value="T_SNARE_dom"/>
</dbReference>
<dbReference type="GeneID" id="94337453"/>
<dbReference type="AlphaFoldDB" id="A0AAD9PIS8"/>
<proteinExistence type="predicted"/>
<dbReference type="RefSeq" id="XP_067802323.1">
    <property type="nucleotide sequence ID" value="XM_067948172.1"/>
</dbReference>
<dbReference type="KEGG" id="bdw:94337453"/>
<dbReference type="Proteomes" id="UP001214638">
    <property type="component" value="Unassembled WGS sequence"/>
</dbReference>
<evidence type="ECO:0000256" key="1">
    <source>
        <dbReference type="SAM" id="MobiDB-lite"/>
    </source>
</evidence>
<keyword evidence="4" id="KW-1185">Reference proteome</keyword>
<reference evidence="3" key="1">
    <citation type="journal article" date="2023" name="Nat. Microbiol.">
        <title>Babesia duncani multi-omics identifies virulence factors and drug targets.</title>
        <authorList>
            <person name="Singh P."/>
            <person name="Lonardi S."/>
            <person name="Liang Q."/>
            <person name="Vydyam P."/>
            <person name="Khabirova E."/>
            <person name="Fang T."/>
            <person name="Gihaz S."/>
            <person name="Thekkiniath J."/>
            <person name="Munshi M."/>
            <person name="Abel S."/>
            <person name="Ciampossin L."/>
            <person name="Batugedara G."/>
            <person name="Gupta M."/>
            <person name="Lu X.M."/>
            <person name="Lenz T."/>
            <person name="Chakravarty S."/>
            <person name="Cornillot E."/>
            <person name="Hu Y."/>
            <person name="Ma W."/>
            <person name="Gonzalez L.M."/>
            <person name="Sanchez S."/>
            <person name="Estrada K."/>
            <person name="Sanchez-Flores A."/>
            <person name="Montero E."/>
            <person name="Harb O.S."/>
            <person name="Le Roch K.G."/>
            <person name="Mamoun C.B."/>
        </authorList>
    </citation>
    <scope>NUCLEOTIDE SEQUENCE</scope>
    <source>
        <strain evidence="3">WA1</strain>
    </source>
</reference>
<evidence type="ECO:0000259" key="2">
    <source>
        <dbReference type="PROSITE" id="PS50192"/>
    </source>
</evidence>
<sequence>MVQLFRRQNTTPVPTSGNSTPRGHSDMGLGVEQEQFQQDQGILSRTSVAYPLESDILNERSQQIRSLRSSVYGIQDLYVQIGDMVEYQGEQLEDIENNMYNVVGDSAATNLEFQTYRNRRGGMSCGKYLDGVYYFNILPICTCGIGKEDLMAILKELEFVKVLQLKK</sequence>
<accession>A0AAD9PIS8</accession>